<dbReference type="PANTHER" id="PTHR11863">
    <property type="entry name" value="STEROL DESATURASE"/>
    <property type="match status" value="1"/>
</dbReference>
<comment type="subcellular location">
    <subcellularLocation>
        <location evidence="1">Membrane</location>
    </subcellularLocation>
</comment>
<dbReference type="STRING" id="105984.A0A427XZ70"/>
<proteinExistence type="predicted"/>
<dbReference type="GeneID" id="39590246"/>
<dbReference type="RefSeq" id="XP_028477642.1">
    <property type="nucleotide sequence ID" value="XM_028621190.1"/>
</dbReference>
<dbReference type="GO" id="GO:0016491">
    <property type="term" value="F:oxidoreductase activity"/>
    <property type="evidence" value="ECO:0007669"/>
    <property type="project" value="InterPro"/>
</dbReference>
<evidence type="ECO:0000256" key="5">
    <source>
        <dbReference type="SAM" id="Phobius"/>
    </source>
</evidence>
<dbReference type="Proteomes" id="UP000279236">
    <property type="component" value="Unassembled WGS sequence"/>
</dbReference>
<evidence type="ECO:0000256" key="2">
    <source>
        <dbReference type="ARBA" id="ARBA00022692"/>
    </source>
</evidence>
<dbReference type="GO" id="GO:0008610">
    <property type="term" value="P:lipid biosynthetic process"/>
    <property type="evidence" value="ECO:0007669"/>
    <property type="project" value="InterPro"/>
</dbReference>
<keyword evidence="3 5" id="KW-1133">Transmembrane helix</keyword>
<gene>
    <name evidence="7" type="primary">ERG25_2</name>
    <name evidence="7" type="ORF">EHS24_005703</name>
</gene>
<evidence type="ECO:0000313" key="7">
    <source>
        <dbReference type="EMBL" id="RSH84194.1"/>
    </source>
</evidence>
<dbReference type="GO" id="GO:0016020">
    <property type="term" value="C:membrane"/>
    <property type="evidence" value="ECO:0007669"/>
    <property type="project" value="UniProtKB-SubCell"/>
</dbReference>
<sequence length="344" mass="40058">MSAAYDIAMGYMYKCAPSIADQFVIANATATKDALYPDINLDALNWLERTWANYYIWMGNAIMATGVISFVLHEVVYFGRCIPWLIIDRMEFFQKWKLQPTKHITNAQIWKMTKVVVLTHITCEAPLIWLFHPICCYFGMATYEVPFSPVWLMCAQIAAFFVFEDMFHYWAHRALHWGPLYKNIHKLHHEWPAPIGLAAEYAHPLEVLILAQGTISGPFLYCLFRNDLHILTVYIWVTLRLFQAVDAHSGYDFPWSLRHFLPFWAGADHHDFHHMAFVNCFSTSFRWWDFTLGTDAKYHAYKARVAKAKASEREAVNAREMERAEREGLEAERLVVAYGKPKKA</sequence>
<evidence type="ECO:0000259" key="6">
    <source>
        <dbReference type="Pfam" id="PF04116"/>
    </source>
</evidence>
<dbReference type="OrthoDB" id="1658724at2759"/>
<dbReference type="InterPro" id="IPR006694">
    <property type="entry name" value="Fatty_acid_hydroxylase"/>
</dbReference>
<keyword evidence="2 5" id="KW-0812">Transmembrane</keyword>
<evidence type="ECO:0000256" key="1">
    <source>
        <dbReference type="ARBA" id="ARBA00004370"/>
    </source>
</evidence>
<dbReference type="InterPro" id="IPR050307">
    <property type="entry name" value="Sterol_Desaturase_Related"/>
</dbReference>
<dbReference type="Pfam" id="PF04116">
    <property type="entry name" value="FA_hydroxylase"/>
    <property type="match status" value="1"/>
</dbReference>
<feature type="transmembrane region" description="Helical" evidence="5">
    <location>
        <begin position="54"/>
        <end position="79"/>
    </location>
</feature>
<protein>
    <submittedName>
        <fullName evidence="7">C-4 sterol methyl oxidase</fullName>
    </submittedName>
</protein>
<dbReference type="AlphaFoldDB" id="A0A427XZ70"/>
<accession>A0A427XZ70</accession>
<keyword evidence="4 5" id="KW-0472">Membrane</keyword>
<keyword evidence="8" id="KW-1185">Reference proteome</keyword>
<feature type="domain" description="Fatty acid hydroxylase" evidence="6">
    <location>
        <begin position="158"/>
        <end position="294"/>
    </location>
</feature>
<comment type="caution">
    <text evidence="7">The sequence shown here is derived from an EMBL/GenBank/DDBJ whole genome shotgun (WGS) entry which is preliminary data.</text>
</comment>
<dbReference type="GO" id="GO:0005506">
    <property type="term" value="F:iron ion binding"/>
    <property type="evidence" value="ECO:0007669"/>
    <property type="project" value="InterPro"/>
</dbReference>
<organism evidence="7 8">
    <name type="scientific">Apiotrichum porosum</name>
    <dbReference type="NCBI Taxonomy" id="105984"/>
    <lineage>
        <taxon>Eukaryota</taxon>
        <taxon>Fungi</taxon>
        <taxon>Dikarya</taxon>
        <taxon>Basidiomycota</taxon>
        <taxon>Agaricomycotina</taxon>
        <taxon>Tremellomycetes</taxon>
        <taxon>Trichosporonales</taxon>
        <taxon>Trichosporonaceae</taxon>
        <taxon>Apiotrichum</taxon>
    </lineage>
</organism>
<reference evidence="7 8" key="1">
    <citation type="submission" date="2018-11" db="EMBL/GenBank/DDBJ databases">
        <title>Genome sequence of Apiotrichum porosum DSM 27194.</title>
        <authorList>
            <person name="Aliyu H."/>
            <person name="Gorte O."/>
            <person name="Ochsenreither K."/>
        </authorList>
    </citation>
    <scope>NUCLEOTIDE SEQUENCE [LARGE SCALE GENOMIC DNA]</scope>
    <source>
        <strain evidence="7 8">DSM 27194</strain>
    </source>
</reference>
<evidence type="ECO:0000256" key="4">
    <source>
        <dbReference type="ARBA" id="ARBA00023136"/>
    </source>
</evidence>
<evidence type="ECO:0000256" key="3">
    <source>
        <dbReference type="ARBA" id="ARBA00022989"/>
    </source>
</evidence>
<dbReference type="EMBL" id="RSCE01000003">
    <property type="protein sequence ID" value="RSH84194.1"/>
    <property type="molecule type" value="Genomic_DNA"/>
</dbReference>
<evidence type="ECO:0000313" key="8">
    <source>
        <dbReference type="Proteomes" id="UP000279236"/>
    </source>
</evidence>
<name>A0A427XZ70_9TREE</name>